<protein>
    <submittedName>
        <fullName evidence="1">Uncharacterized protein</fullName>
    </submittedName>
</protein>
<dbReference type="RefSeq" id="WP_134485497.1">
    <property type="nucleotide sequence ID" value="NZ_LR216287.1"/>
</dbReference>
<proteinExistence type="predicted"/>
<dbReference type="GeneID" id="39422278"/>
<name>A0A484ICJ3_9ARCH</name>
<evidence type="ECO:0000313" key="2">
    <source>
        <dbReference type="Proteomes" id="UP000294299"/>
    </source>
</evidence>
<evidence type="ECO:0000313" key="1">
    <source>
        <dbReference type="EMBL" id="VFJ15503.1"/>
    </source>
</evidence>
<dbReference type="Proteomes" id="UP000294299">
    <property type="component" value="Chromosome NFRAN"/>
</dbReference>
<dbReference type="AlphaFoldDB" id="A0A484ICJ3"/>
<dbReference type="EMBL" id="LR216287">
    <property type="protein sequence ID" value="VFJ15503.1"/>
    <property type="molecule type" value="Genomic_DNA"/>
</dbReference>
<accession>A0A484ICJ3</accession>
<reference evidence="1 2" key="1">
    <citation type="submission" date="2019-02" db="EMBL/GenBank/DDBJ databases">
        <authorList>
            <person name="Lehtovirta-Morley E L."/>
        </authorList>
    </citation>
    <scope>NUCLEOTIDE SEQUENCE [LARGE SCALE GENOMIC DNA]</scope>
    <source>
        <strain evidence="1">NFRAN1</strain>
    </source>
</reference>
<organism evidence="1 2">
    <name type="scientific">Candidatus Nitrosocosmicus franklandianus</name>
    <dbReference type="NCBI Taxonomy" id="1798806"/>
    <lineage>
        <taxon>Archaea</taxon>
        <taxon>Nitrososphaerota</taxon>
        <taxon>Nitrososphaeria</taxon>
        <taxon>Nitrososphaerales</taxon>
        <taxon>Nitrososphaeraceae</taxon>
        <taxon>Candidatus Nitrosocosmicus</taxon>
    </lineage>
</organism>
<keyword evidence="2" id="KW-1185">Reference proteome</keyword>
<sequence>MLDKQVLLDFLKSNDGTEYSKEELINRFAVSDADEKLVERLLSEMEVENTFNRKELIASCKGGTVFFRWVKE</sequence>
<dbReference type="OrthoDB" id="10337at2157"/>
<dbReference type="KEGG" id="nfn:NFRAN_3185"/>
<gene>
    <name evidence="1" type="ORF">NFRAN_3185</name>
</gene>